<dbReference type="AlphaFoldDB" id="A0A7J9GCK8"/>
<evidence type="ECO:0000313" key="2">
    <source>
        <dbReference type="EMBL" id="MBA0795068.1"/>
    </source>
</evidence>
<gene>
    <name evidence="2" type="ORF">Gohar_019343</name>
</gene>
<protein>
    <recommendedName>
        <fullName evidence="1">RNase H type-1 domain-containing protein</fullName>
    </recommendedName>
</protein>
<name>A0A7J9GCK8_9ROSI</name>
<dbReference type="Proteomes" id="UP000593560">
    <property type="component" value="Unassembled WGS sequence"/>
</dbReference>
<comment type="caution">
    <text evidence="2">The sequence shown here is derived from an EMBL/GenBank/DDBJ whole genome shotgun (WGS) entry which is preliminary data.</text>
</comment>
<reference evidence="2 3" key="1">
    <citation type="journal article" date="2019" name="Genome Biol. Evol.">
        <title>Insights into the evolution of the New World diploid cottons (Gossypium, subgenus Houzingenia) based on genome sequencing.</title>
        <authorList>
            <person name="Grover C.E."/>
            <person name="Arick M.A. 2nd"/>
            <person name="Thrash A."/>
            <person name="Conover J.L."/>
            <person name="Sanders W.S."/>
            <person name="Peterson D.G."/>
            <person name="Frelichowski J.E."/>
            <person name="Scheffler J.A."/>
            <person name="Scheffler B.E."/>
            <person name="Wendel J.F."/>
        </authorList>
    </citation>
    <scope>NUCLEOTIDE SEQUENCE [LARGE SCALE GENOMIC DNA]</scope>
    <source>
        <strain evidence="2">0</strain>
        <tissue evidence="2">Leaf</tissue>
    </source>
</reference>
<organism evidence="2 3">
    <name type="scientific">Gossypium harknessii</name>
    <dbReference type="NCBI Taxonomy" id="34285"/>
    <lineage>
        <taxon>Eukaryota</taxon>
        <taxon>Viridiplantae</taxon>
        <taxon>Streptophyta</taxon>
        <taxon>Embryophyta</taxon>
        <taxon>Tracheophyta</taxon>
        <taxon>Spermatophyta</taxon>
        <taxon>Magnoliopsida</taxon>
        <taxon>eudicotyledons</taxon>
        <taxon>Gunneridae</taxon>
        <taxon>Pentapetalae</taxon>
        <taxon>rosids</taxon>
        <taxon>malvids</taxon>
        <taxon>Malvales</taxon>
        <taxon>Malvaceae</taxon>
        <taxon>Malvoideae</taxon>
        <taxon>Gossypium</taxon>
    </lineage>
</organism>
<proteinExistence type="predicted"/>
<dbReference type="Pfam" id="PF13456">
    <property type="entry name" value="RVT_3"/>
    <property type="match status" value="1"/>
</dbReference>
<dbReference type="GO" id="GO:0004523">
    <property type="term" value="F:RNA-DNA hybrid ribonuclease activity"/>
    <property type="evidence" value="ECO:0007669"/>
    <property type="project" value="InterPro"/>
</dbReference>
<accession>A0A7J9GCK8</accession>
<dbReference type="OrthoDB" id="10431344at2759"/>
<evidence type="ECO:0000259" key="1">
    <source>
        <dbReference type="Pfam" id="PF13456"/>
    </source>
</evidence>
<sequence length="131" mass="14849">MDGGVDIRSASAMMGGIKKGLRWLLIESDSKTTIDLILGVEVVGFSRLALEVHNWMTRDWQGEIRHVPRTMNMAADAIHKARNANKVINCITKANRDIIEQLVILDDPSQYVKCWLEEDIRLLPVATDHFH</sequence>
<dbReference type="InterPro" id="IPR002156">
    <property type="entry name" value="RNaseH_domain"/>
</dbReference>
<feature type="domain" description="RNase H type-1" evidence="1">
    <location>
        <begin position="18"/>
        <end position="78"/>
    </location>
</feature>
<keyword evidence="3" id="KW-1185">Reference proteome</keyword>
<dbReference type="GO" id="GO:0003676">
    <property type="term" value="F:nucleic acid binding"/>
    <property type="evidence" value="ECO:0007669"/>
    <property type="project" value="InterPro"/>
</dbReference>
<evidence type="ECO:0000313" key="3">
    <source>
        <dbReference type="Proteomes" id="UP000593560"/>
    </source>
</evidence>
<dbReference type="EMBL" id="JABFAD010000003">
    <property type="protein sequence ID" value="MBA0795068.1"/>
    <property type="molecule type" value="Genomic_DNA"/>
</dbReference>